<feature type="domain" description="N-acetyltransferase" evidence="4">
    <location>
        <begin position="1"/>
        <end position="152"/>
    </location>
</feature>
<keyword evidence="1" id="KW-0808">Transferase</keyword>
<dbReference type="InterPro" id="IPR050832">
    <property type="entry name" value="Bact_Acetyltransf"/>
</dbReference>
<reference evidence="5" key="1">
    <citation type="submission" date="2020-09" db="EMBL/GenBank/DDBJ databases">
        <title>A novel bacterium of genus Paenibacillus, isolated from South China Sea.</title>
        <authorList>
            <person name="Huang H."/>
            <person name="Mo K."/>
            <person name="Hu Y."/>
        </authorList>
    </citation>
    <scope>NUCLEOTIDE SEQUENCE</scope>
    <source>
        <strain evidence="5">IB182363</strain>
    </source>
</reference>
<organism evidence="5 6">
    <name type="scientific">Paenibacillus oceani</name>
    <dbReference type="NCBI Taxonomy" id="2772510"/>
    <lineage>
        <taxon>Bacteria</taxon>
        <taxon>Bacillati</taxon>
        <taxon>Bacillota</taxon>
        <taxon>Bacilli</taxon>
        <taxon>Bacillales</taxon>
        <taxon>Paenibacillaceae</taxon>
        <taxon>Paenibacillus</taxon>
    </lineage>
</organism>
<evidence type="ECO:0000256" key="2">
    <source>
        <dbReference type="ARBA" id="ARBA00023315"/>
    </source>
</evidence>
<dbReference type="PANTHER" id="PTHR43877:SF2">
    <property type="entry name" value="AMINOALKYLPHOSPHONATE N-ACETYLTRANSFERASE-RELATED"/>
    <property type="match status" value="1"/>
</dbReference>
<sequence length="394" mass="43230">MELRLYLDSDREQVIRLHEALARQADAGVDLGSDGDNWPDIELTCLAEGAEFWVGEENGVVAATGAICIKNPAVGEIKRLGVQPELQRRGYGGRMLGKLEERGRELGYRIVCAETSGRPSAAQELFAGSEYEVFDRQSNGGVSTVMYGKWVKDLPPEPTPEETAKFEADWAVHNRLQDYTKQLFQEGCTPEQVMERVLQSDLFAEWRAEQRSFLVGYDEIELYRDLEASVRIGAHIGRTEERAAAYFDCLPDTAPAADGSDEADPVFILLHVRITPTQLAYELASFSRKLGLSKPVPYNALLGFMNGTYFDMDPDDLERMNGQRERAGEWMQAFVDAYSDGSASVRDDGGRTGGEEGERNDERPVGGSTGSGGDGGAGGPDGSDPEPGRQPGRD</sequence>
<keyword evidence="6" id="KW-1185">Reference proteome</keyword>
<keyword evidence="2" id="KW-0012">Acyltransferase</keyword>
<dbReference type="InterPro" id="IPR016181">
    <property type="entry name" value="Acyl_CoA_acyltransferase"/>
</dbReference>
<dbReference type="RefSeq" id="WP_190928904.1">
    <property type="nucleotide sequence ID" value="NZ_JACXJA010000018.1"/>
</dbReference>
<gene>
    <name evidence="5" type="ORF">IDH45_14860</name>
</gene>
<feature type="region of interest" description="Disordered" evidence="3">
    <location>
        <begin position="339"/>
        <end position="394"/>
    </location>
</feature>
<dbReference type="InterPro" id="IPR000182">
    <property type="entry name" value="GNAT_dom"/>
</dbReference>
<evidence type="ECO:0000256" key="3">
    <source>
        <dbReference type="SAM" id="MobiDB-lite"/>
    </source>
</evidence>
<dbReference type="Proteomes" id="UP000639396">
    <property type="component" value="Unassembled WGS sequence"/>
</dbReference>
<evidence type="ECO:0000256" key="1">
    <source>
        <dbReference type="ARBA" id="ARBA00022679"/>
    </source>
</evidence>
<dbReference type="Gene3D" id="3.40.630.30">
    <property type="match status" value="1"/>
</dbReference>
<evidence type="ECO:0000259" key="4">
    <source>
        <dbReference type="PROSITE" id="PS51186"/>
    </source>
</evidence>
<evidence type="ECO:0000313" key="5">
    <source>
        <dbReference type="EMBL" id="MBD2863271.1"/>
    </source>
</evidence>
<dbReference type="CDD" id="cd04301">
    <property type="entry name" value="NAT_SF"/>
    <property type="match status" value="1"/>
</dbReference>
<dbReference type="Pfam" id="PF00583">
    <property type="entry name" value="Acetyltransf_1"/>
    <property type="match status" value="1"/>
</dbReference>
<dbReference type="SUPFAM" id="SSF55729">
    <property type="entry name" value="Acyl-CoA N-acyltransferases (Nat)"/>
    <property type="match status" value="1"/>
</dbReference>
<comment type="caution">
    <text evidence="5">The sequence shown here is derived from an EMBL/GenBank/DDBJ whole genome shotgun (WGS) entry which is preliminary data.</text>
</comment>
<feature type="compositionally biased region" description="Gly residues" evidence="3">
    <location>
        <begin position="367"/>
        <end position="381"/>
    </location>
</feature>
<name>A0A927CBL7_9BACL</name>
<dbReference type="PANTHER" id="PTHR43877">
    <property type="entry name" value="AMINOALKYLPHOSPHONATE N-ACETYLTRANSFERASE-RELATED-RELATED"/>
    <property type="match status" value="1"/>
</dbReference>
<accession>A0A927CBL7</accession>
<dbReference type="GO" id="GO:0016747">
    <property type="term" value="F:acyltransferase activity, transferring groups other than amino-acyl groups"/>
    <property type="evidence" value="ECO:0007669"/>
    <property type="project" value="InterPro"/>
</dbReference>
<feature type="compositionally biased region" description="Basic and acidic residues" evidence="3">
    <location>
        <begin position="345"/>
        <end position="364"/>
    </location>
</feature>
<dbReference type="PROSITE" id="PS51186">
    <property type="entry name" value="GNAT"/>
    <property type="match status" value="1"/>
</dbReference>
<evidence type="ECO:0000313" key="6">
    <source>
        <dbReference type="Proteomes" id="UP000639396"/>
    </source>
</evidence>
<protein>
    <submittedName>
        <fullName evidence="5">GNAT family N-acetyltransferase</fullName>
    </submittedName>
</protein>
<dbReference type="AlphaFoldDB" id="A0A927CBL7"/>
<proteinExistence type="predicted"/>
<dbReference type="EMBL" id="JACXJA010000018">
    <property type="protein sequence ID" value="MBD2863271.1"/>
    <property type="molecule type" value="Genomic_DNA"/>
</dbReference>